<keyword evidence="4" id="KW-1185">Reference proteome</keyword>
<evidence type="ECO:0000259" key="2">
    <source>
        <dbReference type="Pfam" id="PF07929"/>
    </source>
</evidence>
<dbReference type="SUPFAM" id="SSF159941">
    <property type="entry name" value="MM3350-like"/>
    <property type="match status" value="1"/>
</dbReference>
<organism evidence="3 4">
    <name type="scientific">Arthrobacter silviterrae</name>
    <dbReference type="NCBI Taxonomy" id="2026658"/>
    <lineage>
        <taxon>Bacteria</taxon>
        <taxon>Bacillati</taxon>
        <taxon>Actinomycetota</taxon>
        <taxon>Actinomycetes</taxon>
        <taxon>Micrococcales</taxon>
        <taxon>Micrococcaceae</taxon>
        <taxon>Arthrobacter</taxon>
    </lineage>
</organism>
<name>A0ABX0D9L3_9MICC</name>
<sequence length="601" mass="65075">MAKKTTRPKSKTAHRNVTSVGELRASRAVDAITPAFVDWCREAENVPAEDALVLLGPVKRLVAAYFHASPAAAATNFEPAPFGLAMEAVLSEPDDEEDWAGFAFHAVHVYLEFLSATDAWTGTDEDFEAVDDLFHMKEERVLPQVTLPILTEQEELAGLEGTVLAQRMEALLTWIGSGKDVTSTGALRLKDIEAAAAAVGVAARGAKANAKREQLPFFSLEHAPPGHVRTVKSMRELPLLDKFWVALDASGLVDIGSTKVWPTPLAEEFLVPGHPGRLAVLRDFTTKFLAVAIVGEVEWAPWVPEAAMAQASVLFAACANAPVPAAALFDPDNLEALDVNEFGARLLQERMAELAELGLVTMEGIIAVPPAVAPSILAVVHAGFPNDDSWPAEQAPEPKIAKRKRRKSGAPARLLQLKVMLKGSKPPIWRRLVLRSDLTLDQMHQVLQLSFGWMDSHLHEFQVGGYGGTAYGPVGPEFDFGDPMPIDESAVKIGELLSAEKDAITYVYDFGDDWQHTVTLEKVLPYDGGVPAVRCTGGRGAGPAEDSGGVWGWESMVEAVNDPSHEQHDEYRDWLGLAAGELLDPKAFDPGEVNVRLLASF</sequence>
<dbReference type="Pfam" id="PF07929">
    <property type="entry name" value="PRiA4_ORF3"/>
    <property type="match status" value="1"/>
</dbReference>
<dbReference type="PANTHER" id="PTHR41878:SF1">
    <property type="entry name" value="TNPR PROTEIN"/>
    <property type="match status" value="1"/>
</dbReference>
<feature type="region of interest" description="Disordered" evidence="1">
    <location>
        <begin position="390"/>
        <end position="409"/>
    </location>
</feature>
<comment type="caution">
    <text evidence="3">The sequence shown here is derived from an EMBL/GenBank/DDBJ whole genome shotgun (WGS) entry which is preliminary data.</text>
</comment>
<dbReference type="Proteomes" id="UP000479226">
    <property type="component" value="Unassembled WGS sequence"/>
</dbReference>
<dbReference type="PANTHER" id="PTHR41878">
    <property type="entry name" value="LEXA REPRESSOR-RELATED"/>
    <property type="match status" value="1"/>
</dbReference>
<dbReference type="InterPro" id="IPR012912">
    <property type="entry name" value="Plasmid_pRiA4b_Orf3-like"/>
</dbReference>
<feature type="domain" description="Plasmid pRiA4b Orf3-like" evidence="2">
    <location>
        <begin position="414"/>
        <end position="590"/>
    </location>
</feature>
<proteinExistence type="predicted"/>
<dbReference type="InterPro" id="IPR024047">
    <property type="entry name" value="MM3350-like_sf"/>
</dbReference>
<dbReference type="RefSeq" id="WP_165180265.1">
    <property type="nucleotide sequence ID" value="NZ_JAAKZI010000002.1"/>
</dbReference>
<reference evidence="3 4" key="1">
    <citation type="submission" date="2020-02" db="EMBL/GenBank/DDBJ databases">
        <title>Genome sequence of the type strain DSM 27180 of Arthrobacter silviterrae.</title>
        <authorList>
            <person name="Gao J."/>
            <person name="Sun J."/>
        </authorList>
    </citation>
    <scope>NUCLEOTIDE SEQUENCE [LARGE SCALE GENOMIC DNA]</scope>
    <source>
        <strain evidence="3 4">DSM 27180</strain>
    </source>
</reference>
<evidence type="ECO:0000256" key="1">
    <source>
        <dbReference type="SAM" id="MobiDB-lite"/>
    </source>
</evidence>
<dbReference type="Gene3D" id="3.10.290.30">
    <property type="entry name" value="MM3350-like"/>
    <property type="match status" value="1"/>
</dbReference>
<accession>A0ABX0D9L3</accession>
<evidence type="ECO:0000313" key="4">
    <source>
        <dbReference type="Proteomes" id="UP000479226"/>
    </source>
</evidence>
<protein>
    <submittedName>
        <fullName evidence="3">Plasmid pRiA4b ORF-3 family protein</fullName>
    </submittedName>
</protein>
<dbReference type="EMBL" id="JAAKZI010000002">
    <property type="protein sequence ID" value="NGN82165.1"/>
    <property type="molecule type" value="Genomic_DNA"/>
</dbReference>
<evidence type="ECO:0000313" key="3">
    <source>
        <dbReference type="EMBL" id="NGN82165.1"/>
    </source>
</evidence>
<gene>
    <name evidence="3" type="ORF">G6N77_01610</name>
</gene>